<dbReference type="Gene3D" id="3.30.2350.10">
    <property type="entry name" value="Pseudouridine synthase"/>
    <property type="match status" value="1"/>
</dbReference>
<keyword evidence="10" id="KW-1185">Reference proteome</keyword>
<gene>
    <name evidence="5 9" type="primary">truB</name>
    <name evidence="9" type="ORF">G7Y85_15345</name>
</gene>
<dbReference type="InterPro" id="IPR015947">
    <property type="entry name" value="PUA-like_sf"/>
</dbReference>
<dbReference type="Proteomes" id="UP000472676">
    <property type="component" value="Unassembled WGS sequence"/>
</dbReference>
<comment type="catalytic activity">
    <reaction evidence="1 5">
        <text>uridine(55) in tRNA = pseudouridine(55) in tRNA</text>
        <dbReference type="Rhea" id="RHEA:42532"/>
        <dbReference type="Rhea" id="RHEA-COMP:10101"/>
        <dbReference type="Rhea" id="RHEA-COMP:10102"/>
        <dbReference type="ChEBI" id="CHEBI:65314"/>
        <dbReference type="ChEBI" id="CHEBI:65315"/>
        <dbReference type="EC" id="5.4.99.25"/>
    </reaction>
</comment>
<dbReference type="GO" id="GO:1990481">
    <property type="term" value="P:mRNA pseudouridine synthesis"/>
    <property type="evidence" value="ECO:0007669"/>
    <property type="project" value="TreeGrafter"/>
</dbReference>
<evidence type="ECO:0000256" key="4">
    <source>
        <dbReference type="ARBA" id="ARBA00023235"/>
    </source>
</evidence>
<dbReference type="InterPro" id="IPR002501">
    <property type="entry name" value="PsdUridine_synth_N"/>
</dbReference>
<dbReference type="PANTHER" id="PTHR13767">
    <property type="entry name" value="TRNA-PSEUDOURIDINE SYNTHASE"/>
    <property type="match status" value="1"/>
</dbReference>
<keyword evidence="3 5" id="KW-0819">tRNA processing</keyword>
<dbReference type="InterPro" id="IPR036974">
    <property type="entry name" value="PUA_sf"/>
</dbReference>
<evidence type="ECO:0000259" key="8">
    <source>
        <dbReference type="Pfam" id="PF16198"/>
    </source>
</evidence>
<feature type="domain" description="Pseudouridine synthase II N-terminal" evidence="6">
    <location>
        <begin position="34"/>
        <end position="182"/>
    </location>
</feature>
<evidence type="ECO:0000256" key="2">
    <source>
        <dbReference type="ARBA" id="ARBA00005642"/>
    </source>
</evidence>
<dbReference type="EC" id="5.4.99.25" evidence="5"/>
<dbReference type="PANTHER" id="PTHR13767:SF2">
    <property type="entry name" value="PSEUDOURIDYLATE SYNTHASE TRUB1"/>
    <property type="match status" value="1"/>
</dbReference>
<feature type="domain" description="tRNA pseudouridylate synthase B C-terminal" evidence="8">
    <location>
        <begin position="183"/>
        <end position="238"/>
    </location>
</feature>
<feature type="domain" description="tRNA pseudouridine synthase II TruB subfamily 1 C-terminal" evidence="7">
    <location>
        <begin position="246"/>
        <end position="301"/>
    </location>
</feature>
<dbReference type="CDD" id="cd02573">
    <property type="entry name" value="PseudoU_synth_EcTruB"/>
    <property type="match status" value="1"/>
</dbReference>
<comment type="similarity">
    <text evidence="2 5">Belongs to the pseudouridine synthase TruB family. Type 1 subfamily.</text>
</comment>
<dbReference type="Gene3D" id="2.30.130.10">
    <property type="entry name" value="PUA domain"/>
    <property type="match status" value="1"/>
</dbReference>
<keyword evidence="4 5" id="KW-0413">Isomerase</keyword>
<dbReference type="RefSeq" id="WP_166259099.1">
    <property type="nucleotide sequence ID" value="NZ_JAAMOW010000008.1"/>
</dbReference>
<dbReference type="GO" id="GO:0031119">
    <property type="term" value="P:tRNA pseudouridine synthesis"/>
    <property type="evidence" value="ECO:0007669"/>
    <property type="project" value="UniProtKB-UniRule"/>
</dbReference>
<dbReference type="HAMAP" id="MF_01080">
    <property type="entry name" value="TruB_bact"/>
    <property type="match status" value="1"/>
</dbReference>
<dbReference type="CDD" id="cd21152">
    <property type="entry name" value="PUA_TruB_bacterial"/>
    <property type="match status" value="1"/>
</dbReference>
<dbReference type="Pfam" id="PF01509">
    <property type="entry name" value="TruB_N"/>
    <property type="match status" value="1"/>
</dbReference>
<dbReference type="InterPro" id="IPR014780">
    <property type="entry name" value="tRNA_psdUridine_synth_TruB"/>
</dbReference>
<sequence length="306" mass="33080">MAVSPRPPRRKLDGILLLDKPLGLSSNDALQKAKRLFNADKAGHTGSLDPLATGMLPICFGEATKLSAVLLESDKEYRAQVRLGEQTSTGDAEGDVIARSDPSLLSKAELESALRSFLGVQQQVPPMYSALKRDGRPLYELAREGQTVVREAREVMLSELELLEFGGNGFAMRVRCSKGTYIRTLAEDICAAAGQRGHLIGLRRTAVTPFGDRTPVSLEQLQALSGDFTALDRLLLSPGQALAHWPRVVLDEAQAAAFRHGRAIRLPGLVEHTRLAVNGPDGELLGIARGDGDGCLKPQRCLLTRT</sequence>
<dbReference type="InterPro" id="IPR032819">
    <property type="entry name" value="TruB_C"/>
</dbReference>
<dbReference type="SUPFAM" id="SSF88697">
    <property type="entry name" value="PUA domain-like"/>
    <property type="match status" value="1"/>
</dbReference>
<evidence type="ECO:0000256" key="5">
    <source>
        <dbReference type="HAMAP-Rule" id="MF_01080"/>
    </source>
</evidence>
<evidence type="ECO:0000313" key="9">
    <source>
        <dbReference type="EMBL" id="NGY06147.1"/>
    </source>
</evidence>
<dbReference type="GO" id="GO:0160148">
    <property type="term" value="F:tRNA pseudouridine(55) synthase activity"/>
    <property type="evidence" value="ECO:0007669"/>
    <property type="project" value="UniProtKB-EC"/>
</dbReference>
<name>A0A6M2BW16_9GAMM</name>
<dbReference type="Pfam" id="PF16198">
    <property type="entry name" value="TruB_C_2"/>
    <property type="match status" value="1"/>
</dbReference>
<comment type="function">
    <text evidence="5">Responsible for synthesis of pseudouridine from uracil-55 in the psi GC loop of transfer RNAs.</text>
</comment>
<dbReference type="InterPro" id="IPR020103">
    <property type="entry name" value="PsdUridine_synth_cat_dom_sf"/>
</dbReference>
<evidence type="ECO:0000256" key="3">
    <source>
        <dbReference type="ARBA" id="ARBA00022694"/>
    </source>
</evidence>
<dbReference type="NCBIfam" id="TIGR00431">
    <property type="entry name" value="TruB"/>
    <property type="match status" value="1"/>
</dbReference>
<evidence type="ECO:0000313" key="10">
    <source>
        <dbReference type="Proteomes" id="UP000472676"/>
    </source>
</evidence>
<evidence type="ECO:0000256" key="1">
    <source>
        <dbReference type="ARBA" id="ARBA00000385"/>
    </source>
</evidence>
<organism evidence="9 10">
    <name type="scientific">Solimonas terrae</name>
    <dbReference type="NCBI Taxonomy" id="1396819"/>
    <lineage>
        <taxon>Bacteria</taxon>
        <taxon>Pseudomonadati</taxon>
        <taxon>Pseudomonadota</taxon>
        <taxon>Gammaproteobacteria</taxon>
        <taxon>Nevskiales</taxon>
        <taxon>Nevskiaceae</taxon>
        <taxon>Solimonas</taxon>
    </lineage>
</organism>
<comment type="caution">
    <text evidence="9">The sequence shown here is derived from an EMBL/GenBank/DDBJ whole genome shotgun (WGS) entry which is preliminary data.</text>
</comment>
<dbReference type="InterPro" id="IPR015240">
    <property type="entry name" value="tRNA_sdUridine_synth_fam1_C"/>
</dbReference>
<dbReference type="EMBL" id="JAAMOW010000008">
    <property type="protein sequence ID" value="NGY06147.1"/>
    <property type="molecule type" value="Genomic_DNA"/>
</dbReference>
<protein>
    <recommendedName>
        <fullName evidence="5">tRNA pseudouridine synthase B</fullName>
        <ecNumber evidence="5">5.4.99.25</ecNumber>
    </recommendedName>
    <alternativeName>
        <fullName evidence="5">tRNA pseudouridine(55) synthase</fullName>
        <shortName evidence="5">Psi55 synthase</shortName>
    </alternativeName>
    <alternativeName>
        <fullName evidence="5">tRNA pseudouridylate synthase</fullName>
    </alternativeName>
    <alternativeName>
        <fullName evidence="5">tRNA-uridine isomerase</fullName>
    </alternativeName>
</protein>
<accession>A0A6M2BW16</accession>
<proteinExistence type="inferred from homology"/>
<dbReference type="GO" id="GO:0003723">
    <property type="term" value="F:RNA binding"/>
    <property type="evidence" value="ECO:0007669"/>
    <property type="project" value="InterPro"/>
</dbReference>
<dbReference type="AlphaFoldDB" id="A0A6M2BW16"/>
<dbReference type="SUPFAM" id="SSF55120">
    <property type="entry name" value="Pseudouridine synthase"/>
    <property type="match status" value="1"/>
</dbReference>
<dbReference type="Pfam" id="PF09157">
    <property type="entry name" value="TruB-C_2"/>
    <property type="match status" value="1"/>
</dbReference>
<feature type="active site" description="Nucleophile" evidence="5">
    <location>
        <position position="49"/>
    </location>
</feature>
<reference evidence="9 10" key="1">
    <citation type="journal article" date="2014" name="Int. J. Syst. Evol. Microbiol.">
        <title>Solimonas terrae sp. nov., isolated from soil.</title>
        <authorList>
            <person name="Kim S.J."/>
            <person name="Moon J.Y."/>
            <person name="Weon H.Y."/>
            <person name="Ahn J.H."/>
            <person name="Chen W.M."/>
            <person name="Kwon S.W."/>
        </authorList>
    </citation>
    <scope>NUCLEOTIDE SEQUENCE [LARGE SCALE GENOMIC DNA]</scope>
    <source>
        <strain evidence="9 10">KIS83-12</strain>
    </source>
</reference>
<evidence type="ECO:0000259" key="6">
    <source>
        <dbReference type="Pfam" id="PF01509"/>
    </source>
</evidence>
<evidence type="ECO:0000259" key="7">
    <source>
        <dbReference type="Pfam" id="PF09157"/>
    </source>
</evidence>